<keyword evidence="3" id="KW-1185">Reference proteome</keyword>
<reference evidence="2" key="1">
    <citation type="submission" date="2008-01" db="EMBL/GenBank/DDBJ databases">
        <authorList>
            <person name="Fulton L."/>
            <person name="Clifton S."/>
            <person name="Fulton B."/>
            <person name="Xu J."/>
            <person name="Minx P."/>
            <person name="Pepin K.H."/>
            <person name="Johnson M."/>
            <person name="Thiruvilangam P."/>
            <person name="Bhonagiri V."/>
            <person name="Nash W.E."/>
            <person name="Mardis E.R."/>
            <person name="Wilson R.K."/>
        </authorList>
    </citation>
    <scope>NUCLEOTIDE SEQUENCE [LARGE SCALE GENOMIC DNA]</scope>
    <source>
        <strain evidence="2">DSM 17244</strain>
    </source>
</reference>
<keyword evidence="1" id="KW-0812">Transmembrane</keyword>
<accession>B1C7P3</accession>
<reference evidence="2" key="2">
    <citation type="submission" date="2013-08" db="EMBL/GenBank/DDBJ databases">
        <title>Draft genome sequence of Anaerofustis stercorihominis (DSM 17244).</title>
        <authorList>
            <person name="Sudarsanam P."/>
            <person name="Ley R."/>
            <person name="Guruge J."/>
            <person name="Turnbaugh P.J."/>
            <person name="Mahowald M."/>
            <person name="Liep D."/>
            <person name="Gordon J."/>
        </authorList>
    </citation>
    <scope>NUCLEOTIDE SEQUENCE</scope>
    <source>
        <strain evidence="2">DSM 17244</strain>
    </source>
</reference>
<evidence type="ECO:0000313" key="2">
    <source>
        <dbReference type="EMBL" id="EDS73031.1"/>
    </source>
</evidence>
<comment type="caution">
    <text evidence="2">The sequence shown here is derived from an EMBL/GenBank/DDBJ whole genome shotgun (WGS) entry which is preliminary data.</text>
</comment>
<name>B1C7P3_9FIRM</name>
<proteinExistence type="predicted"/>
<organism evidence="2 3">
    <name type="scientific">Anaerofustis stercorihominis DSM 17244</name>
    <dbReference type="NCBI Taxonomy" id="445971"/>
    <lineage>
        <taxon>Bacteria</taxon>
        <taxon>Bacillati</taxon>
        <taxon>Bacillota</taxon>
        <taxon>Clostridia</taxon>
        <taxon>Eubacteriales</taxon>
        <taxon>Eubacteriaceae</taxon>
        <taxon>Anaerofustis</taxon>
    </lineage>
</organism>
<evidence type="ECO:0000256" key="1">
    <source>
        <dbReference type="SAM" id="Phobius"/>
    </source>
</evidence>
<feature type="transmembrane region" description="Helical" evidence="1">
    <location>
        <begin position="31"/>
        <end position="49"/>
    </location>
</feature>
<dbReference type="HOGENOM" id="CLU_3076170_0_0_9"/>
<dbReference type="STRING" id="445971.ANASTE_00746"/>
<dbReference type="Proteomes" id="UP000005178">
    <property type="component" value="Unassembled WGS sequence"/>
</dbReference>
<dbReference type="EMBL" id="ABIL02000005">
    <property type="protein sequence ID" value="EDS73031.1"/>
    <property type="molecule type" value="Genomic_DNA"/>
</dbReference>
<protein>
    <submittedName>
        <fullName evidence="2">Uncharacterized protein</fullName>
    </submittedName>
</protein>
<gene>
    <name evidence="2" type="ORF">ANASTE_00746</name>
</gene>
<evidence type="ECO:0000313" key="3">
    <source>
        <dbReference type="Proteomes" id="UP000005178"/>
    </source>
</evidence>
<dbReference type="AlphaFoldDB" id="B1C7P3"/>
<keyword evidence="1" id="KW-0472">Membrane</keyword>
<sequence length="52" mass="6398">MNPLRQAFQPFHIFALAYKSPFDFKIYYKKLHLNIIILLFIIKYPYTLINYN</sequence>
<keyword evidence="1" id="KW-1133">Transmembrane helix</keyword>